<organism evidence="1 2">
    <name type="scientific">Crucibulum laeve</name>
    <dbReference type="NCBI Taxonomy" id="68775"/>
    <lineage>
        <taxon>Eukaryota</taxon>
        <taxon>Fungi</taxon>
        <taxon>Dikarya</taxon>
        <taxon>Basidiomycota</taxon>
        <taxon>Agaricomycotina</taxon>
        <taxon>Agaricomycetes</taxon>
        <taxon>Agaricomycetidae</taxon>
        <taxon>Agaricales</taxon>
        <taxon>Agaricineae</taxon>
        <taxon>Nidulariaceae</taxon>
        <taxon>Crucibulum</taxon>
    </lineage>
</organism>
<accession>A0A5C3LM97</accession>
<sequence length="245" mass="27432">MSLHGSYLPPPPPPLRYEAIPTPEELRSRIEPWVVFDFSYAMLTTPHDEKHTYGAINTLLGSIFPVSRRFKTTPQAVLCRAIPPDAVFSAPMLERDVSTGSSGAYHQSSEAGGIEHELQYTDFITAKWVSEPSTSMHVYYLMGIFEIKRDKDTLSEAEGQVKGYLMTAYPRLWRRRDLPAYLFIGGIGEVRKYVFGILENGNVGAVIARIFHLSNPVDAEALLLDLCSAASDCWNRSNVDEYPLA</sequence>
<name>A0A5C3LM97_9AGAR</name>
<gene>
    <name evidence="1" type="ORF">BDQ12DRAFT_715575</name>
</gene>
<keyword evidence="2" id="KW-1185">Reference proteome</keyword>
<protein>
    <submittedName>
        <fullName evidence="1">Uncharacterized protein</fullName>
    </submittedName>
</protein>
<reference evidence="1 2" key="1">
    <citation type="journal article" date="2019" name="Nat. Ecol. Evol.">
        <title>Megaphylogeny resolves global patterns of mushroom evolution.</title>
        <authorList>
            <person name="Varga T."/>
            <person name="Krizsan K."/>
            <person name="Foldi C."/>
            <person name="Dima B."/>
            <person name="Sanchez-Garcia M."/>
            <person name="Sanchez-Ramirez S."/>
            <person name="Szollosi G.J."/>
            <person name="Szarkandi J.G."/>
            <person name="Papp V."/>
            <person name="Albert L."/>
            <person name="Andreopoulos W."/>
            <person name="Angelini C."/>
            <person name="Antonin V."/>
            <person name="Barry K.W."/>
            <person name="Bougher N.L."/>
            <person name="Buchanan P."/>
            <person name="Buyck B."/>
            <person name="Bense V."/>
            <person name="Catcheside P."/>
            <person name="Chovatia M."/>
            <person name="Cooper J."/>
            <person name="Damon W."/>
            <person name="Desjardin D."/>
            <person name="Finy P."/>
            <person name="Geml J."/>
            <person name="Haridas S."/>
            <person name="Hughes K."/>
            <person name="Justo A."/>
            <person name="Karasinski D."/>
            <person name="Kautmanova I."/>
            <person name="Kiss B."/>
            <person name="Kocsube S."/>
            <person name="Kotiranta H."/>
            <person name="LaButti K.M."/>
            <person name="Lechner B.E."/>
            <person name="Liimatainen K."/>
            <person name="Lipzen A."/>
            <person name="Lukacs Z."/>
            <person name="Mihaltcheva S."/>
            <person name="Morgado L.N."/>
            <person name="Niskanen T."/>
            <person name="Noordeloos M.E."/>
            <person name="Ohm R.A."/>
            <person name="Ortiz-Santana B."/>
            <person name="Ovrebo C."/>
            <person name="Racz N."/>
            <person name="Riley R."/>
            <person name="Savchenko A."/>
            <person name="Shiryaev A."/>
            <person name="Soop K."/>
            <person name="Spirin V."/>
            <person name="Szebenyi C."/>
            <person name="Tomsovsky M."/>
            <person name="Tulloss R.E."/>
            <person name="Uehling J."/>
            <person name="Grigoriev I.V."/>
            <person name="Vagvolgyi C."/>
            <person name="Papp T."/>
            <person name="Martin F.M."/>
            <person name="Miettinen O."/>
            <person name="Hibbett D.S."/>
            <person name="Nagy L.G."/>
        </authorList>
    </citation>
    <scope>NUCLEOTIDE SEQUENCE [LARGE SCALE GENOMIC DNA]</scope>
    <source>
        <strain evidence="1 2">CBS 166.37</strain>
    </source>
</reference>
<evidence type="ECO:0000313" key="2">
    <source>
        <dbReference type="Proteomes" id="UP000308652"/>
    </source>
</evidence>
<proteinExistence type="predicted"/>
<dbReference type="EMBL" id="ML213638">
    <property type="protein sequence ID" value="TFK33980.1"/>
    <property type="molecule type" value="Genomic_DNA"/>
</dbReference>
<dbReference type="AlphaFoldDB" id="A0A5C3LM97"/>
<evidence type="ECO:0000313" key="1">
    <source>
        <dbReference type="EMBL" id="TFK33980.1"/>
    </source>
</evidence>
<dbReference type="Proteomes" id="UP000308652">
    <property type="component" value="Unassembled WGS sequence"/>
</dbReference>